<dbReference type="InterPro" id="IPR004358">
    <property type="entry name" value="Sig_transdc_His_kin-like_C"/>
</dbReference>
<dbReference type="SMART" id="SM00387">
    <property type="entry name" value="HATPase_c"/>
    <property type="match status" value="1"/>
</dbReference>
<dbReference type="PANTHER" id="PTHR43065">
    <property type="entry name" value="SENSOR HISTIDINE KINASE"/>
    <property type="match status" value="1"/>
</dbReference>
<dbReference type="InterPro" id="IPR003594">
    <property type="entry name" value="HATPase_dom"/>
</dbReference>
<dbReference type="Gene3D" id="3.30.450.20">
    <property type="entry name" value="PAS domain"/>
    <property type="match status" value="1"/>
</dbReference>
<evidence type="ECO:0000259" key="10">
    <source>
        <dbReference type="PROSITE" id="PS50109"/>
    </source>
</evidence>
<evidence type="ECO:0000256" key="3">
    <source>
        <dbReference type="ARBA" id="ARBA00022553"/>
    </source>
</evidence>
<keyword evidence="9" id="KW-0812">Transmembrane</keyword>
<evidence type="ECO:0000313" key="12">
    <source>
        <dbReference type="Proteomes" id="UP000095255"/>
    </source>
</evidence>
<dbReference type="InterPro" id="IPR000014">
    <property type="entry name" value="PAS"/>
</dbReference>
<keyword evidence="8" id="KW-0902">Two-component regulatory system</keyword>
<evidence type="ECO:0000313" key="11">
    <source>
        <dbReference type="EMBL" id="OEH85383.1"/>
    </source>
</evidence>
<dbReference type="Pfam" id="PF13426">
    <property type="entry name" value="PAS_9"/>
    <property type="match status" value="1"/>
</dbReference>
<feature type="domain" description="Histidine kinase" evidence="10">
    <location>
        <begin position="268"/>
        <end position="472"/>
    </location>
</feature>
<protein>
    <recommendedName>
        <fullName evidence="2">histidine kinase</fullName>
        <ecNumber evidence="2">2.7.13.3</ecNumber>
    </recommendedName>
</protein>
<evidence type="ECO:0000256" key="9">
    <source>
        <dbReference type="SAM" id="Phobius"/>
    </source>
</evidence>
<dbReference type="InterPro" id="IPR003661">
    <property type="entry name" value="HisK_dim/P_dom"/>
</dbReference>
<comment type="caution">
    <text evidence="11">The sequence shown here is derived from an EMBL/GenBank/DDBJ whole genome shotgun (WGS) entry which is preliminary data.</text>
</comment>
<evidence type="ECO:0000256" key="2">
    <source>
        <dbReference type="ARBA" id="ARBA00012438"/>
    </source>
</evidence>
<gene>
    <name evidence="11" type="ORF">BHU72_04650</name>
</gene>
<dbReference type="SMART" id="SM00091">
    <property type="entry name" value="PAS"/>
    <property type="match status" value="1"/>
</dbReference>
<sequence length="489" mass="55990">MKYSNLYKKLFPLSIARRYYLWILLIALIPTVGLTLITFMDAYQAGIQIYPAFIKACKFALAGLLFSLIALSFAWLIFTIFAKNLESFSLAIANNQPIAHQELVFKEITPILNALIDKEECNREIVNQLRSSEDHFRQLFHSNPLPCMLLEYHTGLCVDANERFLSFTKIPREELLHKNVSFRQFLTEDTYEKLVYLVRNSQRITNTEVAFITMDNNNKIALLSIERLEIREQQLLFCTLVDITDYTLMQSDIMKLEKYKLIGQMAGSIAHEIRNPLTTVKGFLQLLSTKKAYEQDSHYFMLMLQEIDRTSSIINDYLSLAKETPLSPELKSLNPIIENLFPIIEEQANNFDIQVTLDLTKHSLVLIDTREVRQLILYLVQNACEAMKAGQTLTISTGQTNHDVFIKIKDDGPGIPDSILDRMGTPFISTKEKHVGLGLAVCQSIIDRHHGSMEISTGSWGTIVTLHFPTAYDKDFNLMQQHSSQQSFL</sequence>
<dbReference type="Gene3D" id="3.30.565.10">
    <property type="entry name" value="Histidine kinase-like ATPase, C-terminal domain"/>
    <property type="match status" value="1"/>
</dbReference>
<reference evidence="11 12" key="1">
    <citation type="submission" date="2016-09" db="EMBL/GenBank/DDBJ databases">
        <title>Desulfuribacillus arsenicus sp. nov., an obligately anaerobic, dissimilatory arsenic- and antimonate-reducing bacterium isolated from anoxic sediments.</title>
        <authorList>
            <person name="Abin C.A."/>
            <person name="Hollibaugh J.T."/>
        </authorList>
    </citation>
    <scope>NUCLEOTIDE SEQUENCE [LARGE SCALE GENOMIC DNA]</scope>
    <source>
        <strain evidence="11 12">MLFW-2</strain>
    </source>
</reference>
<comment type="catalytic activity">
    <reaction evidence="1">
        <text>ATP + protein L-histidine = ADP + protein N-phospho-L-histidine.</text>
        <dbReference type="EC" id="2.7.13.3"/>
    </reaction>
</comment>
<keyword evidence="9" id="KW-0472">Membrane</keyword>
<dbReference type="InterPro" id="IPR036890">
    <property type="entry name" value="HATPase_C_sf"/>
</dbReference>
<dbReference type="PANTHER" id="PTHR43065:SF46">
    <property type="entry name" value="C4-DICARBOXYLATE TRANSPORT SENSOR PROTEIN DCTB"/>
    <property type="match status" value="1"/>
</dbReference>
<dbReference type="PRINTS" id="PR00344">
    <property type="entry name" value="BCTRLSENSOR"/>
</dbReference>
<keyword evidence="7" id="KW-0067">ATP-binding</keyword>
<dbReference type="Pfam" id="PF00512">
    <property type="entry name" value="HisKA"/>
    <property type="match status" value="1"/>
</dbReference>
<evidence type="ECO:0000256" key="1">
    <source>
        <dbReference type="ARBA" id="ARBA00000085"/>
    </source>
</evidence>
<dbReference type="Pfam" id="PF02518">
    <property type="entry name" value="HATPase_c"/>
    <property type="match status" value="1"/>
</dbReference>
<keyword evidence="9" id="KW-1133">Transmembrane helix</keyword>
<dbReference type="SMART" id="SM00388">
    <property type="entry name" value="HisKA"/>
    <property type="match status" value="1"/>
</dbReference>
<dbReference type="EC" id="2.7.13.3" evidence="2"/>
<dbReference type="InterPro" id="IPR005467">
    <property type="entry name" value="His_kinase_dom"/>
</dbReference>
<dbReference type="Gene3D" id="1.10.287.130">
    <property type="match status" value="1"/>
</dbReference>
<dbReference type="AlphaFoldDB" id="A0A1E5L5V0"/>
<dbReference type="STRING" id="1390249.BHU72_04650"/>
<organism evidence="11 12">
    <name type="scientific">Desulfuribacillus stibiiarsenatis</name>
    <dbReference type="NCBI Taxonomy" id="1390249"/>
    <lineage>
        <taxon>Bacteria</taxon>
        <taxon>Bacillati</taxon>
        <taxon>Bacillota</taxon>
        <taxon>Desulfuribacillia</taxon>
        <taxon>Desulfuribacillales</taxon>
        <taxon>Desulfuribacillaceae</taxon>
        <taxon>Desulfuribacillus</taxon>
    </lineage>
</organism>
<feature type="transmembrane region" description="Helical" evidence="9">
    <location>
        <begin position="20"/>
        <end position="39"/>
    </location>
</feature>
<evidence type="ECO:0000256" key="7">
    <source>
        <dbReference type="ARBA" id="ARBA00022840"/>
    </source>
</evidence>
<accession>A0A1E5L5V0</accession>
<evidence type="ECO:0000256" key="6">
    <source>
        <dbReference type="ARBA" id="ARBA00022777"/>
    </source>
</evidence>
<dbReference type="CDD" id="cd00082">
    <property type="entry name" value="HisKA"/>
    <property type="match status" value="1"/>
</dbReference>
<keyword evidence="3" id="KW-0597">Phosphoprotein</keyword>
<dbReference type="GO" id="GO:0000155">
    <property type="term" value="F:phosphorelay sensor kinase activity"/>
    <property type="evidence" value="ECO:0007669"/>
    <property type="project" value="InterPro"/>
</dbReference>
<evidence type="ECO:0000256" key="5">
    <source>
        <dbReference type="ARBA" id="ARBA00022741"/>
    </source>
</evidence>
<dbReference type="RefSeq" id="WP_069702209.1">
    <property type="nucleotide sequence ID" value="NZ_MJAT01000022.1"/>
</dbReference>
<dbReference type="GO" id="GO:0005524">
    <property type="term" value="F:ATP binding"/>
    <property type="evidence" value="ECO:0007669"/>
    <property type="project" value="UniProtKB-KW"/>
</dbReference>
<keyword evidence="5" id="KW-0547">Nucleotide-binding</keyword>
<feature type="transmembrane region" description="Helical" evidence="9">
    <location>
        <begin position="59"/>
        <end position="82"/>
    </location>
</feature>
<dbReference type="SUPFAM" id="SSF55785">
    <property type="entry name" value="PYP-like sensor domain (PAS domain)"/>
    <property type="match status" value="1"/>
</dbReference>
<dbReference type="InterPro" id="IPR036097">
    <property type="entry name" value="HisK_dim/P_sf"/>
</dbReference>
<proteinExistence type="predicted"/>
<dbReference type="Proteomes" id="UP000095255">
    <property type="component" value="Unassembled WGS sequence"/>
</dbReference>
<keyword evidence="12" id="KW-1185">Reference proteome</keyword>
<name>A0A1E5L5V0_9FIRM</name>
<keyword evidence="4" id="KW-0808">Transferase</keyword>
<dbReference type="OrthoDB" id="9759607at2"/>
<dbReference type="CDD" id="cd00075">
    <property type="entry name" value="HATPase"/>
    <property type="match status" value="1"/>
</dbReference>
<dbReference type="PROSITE" id="PS50109">
    <property type="entry name" value="HIS_KIN"/>
    <property type="match status" value="1"/>
</dbReference>
<dbReference type="SUPFAM" id="SSF47384">
    <property type="entry name" value="Homodimeric domain of signal transducing histidine kinase"/>
    <property type="match status" value="1"/>
</dbReference>
<dbReference type="InterPro" id="IPR035965">
    <property type="entry name" value="PAS-like_dom_sf"/>
</dbReference>
<keyword evidence="6" id="KW-0418">Kinase</keyword>
<dbReference type="SUPFAM" id="SSF55874">
    <property type="entry name" value="ATPase domain of HSP90 chaperone/DNA topoisomerase II/histidine kinase"/>
    <property type="match status" value="1"/>
</dbReference>
<evidence type="ECO:0000256" key="8">
    <source>
        <dbReference type="ARBA" id="ARBA00023012"/>
    </source>
</evidence>
<evidence type="ECO:0000256" key="4">
    <source>
        <dbReference type="ARBA" id="ARBA00022679"/>
    </source>
</evidence>
<dbReference type="EMBL" id="MJAT01000022">
    <property type="protein sequence ID" value="OEH85383.1"/>
    <property type="molecule type" value="Genomic_DNA"/>
</dbReference>